<dbReference type="EMBL" id="JAGGDJ010000013">
    <property type="protein sequence ID" value="MBO7745878.1"/>
    <property type="molecule type" value="Genomic_DNA"/>
</dbReference>
<dbReference type="SUPFAM" id="SSF53850">
    <property type="entry name" value="Periplasmic binding protein-like II"/>
    <property type="match status" value="1"/>
</dbReference>
<proteinExistence type="inferred from homology"/>
<evidence type="ECO:0000256" key="3">
    <source>
        <dbReference type="SAM" id="MobiDB-lite"/>
    </source>
</evidence>
<dbReference type="Proteomes" id="UP000670947">
    <property type="component" value="Unassembled WGS sequence"/>
</dbReference>
<dbReference type="RefSeq" id="WP_208848702.1">
    <property type="nucleotide sequence ID" value="NZ_JAGGDJ010000013.1"/>
</dbReference>
<evidence type="ECO:0000256" key="4">
    <source>
        <dbReference type="SAM" id="SignalP"/>
    </source>
</evidence>
<comment type="caution">
    <text evidence="5">The sequence shown here is derived from an EMBL/GenBank/DDBJ whole genome shotgun (WGS) entry which is preliminary data.</text>
</comment>
<keyword evidence="2 4" id="KW-0732">Signal</keyword>
<comment type="similarity">
    <text evidence="1">Belongs to the phosphate/phosphite/phosphonate binding protein family.</text>
</comment>
<organism evidence="5 6">
    <name type="scientific">Paenibacillus artemisiicola</name>
    <dbReference type="NCBI Taxonomy" id="1172618"/>
    <lineage>
        <taxon>Bacteria</taxon>
        <taxon>Bacillati</taxon>
        <taxon>Bacillota</taxon>
        <taxon>Bacilli</taxon>
        <taxon>Bacillales</taxon>
        <taxon>Paenibacillaceae</taxon>
        <taxon>Paenibacillus</taxon>
    </lineage>
</organism>
<name>A0ABS3WC51_9BACL</name>
<reference evidence="5 6" key="1">
    <citation type="submission" date="2021-03" db="EMBL/GenBank/DDBJ databases">
        <title>Paenibacillus artemisicola MWE-103 whole genome sequence.</title>
        <authorList>
            <person name="Ham Y.J."/>
        </authorList>
    </citation>
    <scope>NUCLEOTIDE SEQUENCE [LARGE SCALE GENOMIC DNA]</scope>
    <source>
        <strain evidence="5 6">MWE-103</strain>
    </source>
</reference>
<feature type="compositionally biased region" description="Low complexity" evidence="3">
    <location>
        <begin position="41"/>
        <end position="71"/>
    </location>
</feature>
<dbReference type="CDD" id="cd01071">
    <property type="entry name" value="PBP2_PhnD_like"/>
    <property type="match status" value="1"/>
</dbReference>
<feature type="signal peptide" evidence="4">
    <location>
        <begin position="1"/>
        <end position="24"/>
    </location>
</feature>
<keyword evidence="6" id="KW-1185">Reference proteome</keyword>
<gene>
    <name evidence="5" type="primary">phnD</name>
    <name evidence="5" type="ORF">I8J29_16845</name>
</gene>
<dbReference type="InterPro" id="IPR017797">
    <property type="entry name" value="Phosphnate-bd"/>
</dbReference>
<dbReference type="PANTHER" id="PTHR35841">
    <property type="entry name" value="PHOSPHONATES-BINDING PERIPLASMIC PROTEIN"/>
    <property type="match status" value="1"/>
</dbReference>
<feature type="chain" id="PRO_5047132786" evidence="4">
    <location>
        <begin position="25"/>
        <end position="349"/>
    </location>
</feature>
<evidence type="ECO:0000256" key="2">
    <source>
        <dbReference type="ARBA" id="ARBA00022729"/>
    </source>
</evidence>
<evidence type="ECO:0000313" key="5">
    <source>
        <dbReference type="EMBL" id="MBO7745878.1"/>
    </source>
</evidence>
<evidence type="ECO:0000313" key="6">
    <source>
        <dbReference type="Proteomes" id="UP000670947"/>
    </source>
</evidence>
<dbReference type="PROSITE" id="PS51257">
    <property type="entry name" value="PROKAR_LIPOPROTEIN"/>
    <property type="match status" value="1"/>
</dbReference>
<sequence>MRQRHWFSILTILAIMVIVFTAGCGNNNQSANAAQGNANGANASGANAAGNAADKPANDAATNDAAANTAPADDKKDWPEVIRFGVLPGEEEGKLSRGNQQFVDDLGKALGIKTELYVGEDYTAVIEAMRTKKIDIAGFGPFSYIIAAQRSGAVPFAVKAASKETAFYHSLIVVPANSPAKSIADLKGKTFLFADPASTSGHLFPRMMMIKELGITNDQVESYFSNVSFSGGHDKSIIAIAKGQADGAGVCDSCIDRVVEAGLVKKSDYKVIGTSDPIPGSPLAYRGDLPADLVEKIKDFVFNYDKQNPEFFKDANGNMTHYFPVTDADYQVVKDTATALNMSPEELLK</sequence>
<dbReference type="Gene3D" id="3.40.190.10">
    <property type="entry name" value="Periplasmic binding protein-like II"/>
    <property type="match status" value="2"/>
</dbReference>
<protein>
    <submittedName>
        <fullName evidence="5">Phosphonate ABC transporter substrate-binding protein</fullName>
    </submittedName>
</protein>
<dbReference type="NCBIfam" id="TIGR03431">
    <property type="entry name" value="PhnD"/>
    <property type="match status" value="1"/>
</dbReference>
<dbReference type="InterPro" id="IPR005770">
    <property type="entry name" value="PhnD"/>
</dbReference>
<dbReference type="Pfam" id="PF12974">
    <property type="entry name" value="Phosphonate-bd"/>
    <property type="match status" value="1"/>
</dbReference>
<feature type="region of interest" description="Disordered" evidence="3">
    <location>
        <begin position="41"/>
        <end position="73"/>
    </location>
</feature>
<evidence type="ECO:0000256" key="1">
    <source>
        <dbReference type="ARBA" id="ARBA00007162"/>
    </source>
</evidence>
<dbReference type="NCBIfam" id="TIGR01098">
    <property type="entry name" value="3A0109s03R"/>
    <property type="match status" value="1"/>
</dbReference>
<dbReference type="PANTHER" id="PTHR35841:SF1">
    <property type="entry name" value="PHOSPHONATES-BINDING PERIPLASMIC PROTEIN"/>
    <property type="match status" value="1"/>
</dbReference>
<accession>A0ABS3WC51</accession>